<gene>
    <name evidence="4" type="ORF">B0I35DRAFT_476163</name>
</gene>
<dbReference type="PANTHER" id="PTHR13393:SF0">
    <property type="entry name" value="RNA N6-ADENOSINE-METHYLTRANSFERASE METTL16"/>
    <property type="match status" value="1"/>
</dbReference>
<proteinExistence type="predicted"/>
<reference evidence="4" key="1">
    <citation type="journal article" date="2021" name="Nat. Commun.">
        <title>Genetic determinants of endophytism in the Arabidopsis root mycobiome.</title>
        <authorList>
            <person name="Mesny F."/>
            <person name="Miyauchi S."/>
            <person name="Thiergart T."/>
            <person name="Pickel B."/>
            <person name="Atanasova L."/>
            <person name="Karlsson M."/>
            <person name="Huettel B."/>
            <person name="Barry K.W."/>
            <person name="Haridas S."/>
            <person name="Chen C."/>
            <person name="Bauer D."/>
            <person name="Andreopoulos W."/>
            <person name="Pangilinan J."/>
            <person name="LaButti K."/>
            <person name="Riley R."/>
            <person name="Lipzen A."/>
            <person name="Clum A."/>
            <person name="Drula E."/>
            <person name="Henrissat B."/>
            <person name="Kohler A."/>
            <person name="Grigoriev I.V."/>
            <person name="Martin F.M."/>
            <person name="Hacquard S."/>
        </authorList>
    </citation>
    <scope>NUCLEOTIDE SEQUENCE</scope>
    <source>
        <strain evidence="4">MPI-CAGE-CH-0235</strain>
    </source>
</reference>
<dbReference type="EMBL" id="JAGPNK010000003">
    <property type="protein sequence ID" value="KAH7324962.1"/>
    <property type="molecule type" value="Genomic_DNA"/>
</dbReference>
<dbReference type="Pfam" id="PF05971">
    <property type="entry name" value="Methyltransf_10"/>
    <property type="match status" value="1"/>
</dbReference>
<dbReference type="GO" id="GO:0070475">
    <property type="term" value="P:rRNA base methylation"/>
    <property type="evidence" value="ECO:0007669"/>
    <property type="project" value="TreeGrafter"/>
</dbReference>
<evidence type="ECO:0000256" key="1">
    <source>
        <dbReference type="ARBA" id="ARBA00022603"/>
    </source>
</evidence>
<accession>A0A8K0WU95</accession>
<dbReference type="GO" id="GO:0008168">
    <property type="term" value="F:methyltransferase activity"/>
    <property type="evidence" value="ECO:0007669"/>
    <property type="project" value="UniProtKB-KW"/>
</dbReference>
<organism evidence="4 5">
    <name type="scientific">Stachybotrys elegans</name>
    <dbReference type="NCBI Taxonomy" id="80388"/>
    <lineage>
        <taxon>Eukaryota</taxon>
        <taxon>Fungi</taxon>
        <taxon>Dikarya</taxon>
        <taxon>Ascomycota</taxon>
        <taxon>Pezizomycotina</taxon>
        <taxon>Sordariomycetes</taxon>
        <taxon>Hypocreomycetidae</taxon>
        <taxon>Hypocreales</taxon>
        <taxon>Stachybotryaceae</taxon>
        <taxon>Stachybotrys</taxon>
    </lineage>
</organism>
<dbReference type="PANTHER" id="PTHR13393">
    <property type="entry name" value="SAM-DEPENDENT METHYLTRANSFERASE"/>
    <property type="match status" value="1"/>
</dbReference>
<dbReference type="Proteomes" id="UP000813444">
    <property type="component" value="Unassembled WGS sequence"/>
</dbReference>
<evidence type="ECO:0000256" key="2">
    <source>
        <dbReference type="ARBA" id="ARBA00022679"/>
    </source>
</evidence>
<protein>
    <recommendedName>
        <fullName evidence="6">U6 small nuclear RNA (adenine-(43)-N(6))-methyltransferase</fullName>
    </recommendedName>
</protein>
<dbReference type="SUPFAM" id="SSF53335">
    <property type="entry name" value="S-adenosyl-L-methionine-dependent methyltransferases"/>
    <property type="match status" value="1"/>
</dbReference>
<keyword evidence="1" id="KW-0489">Methyltransferase</keyword>
<keyword evidence="5" id="KW-1185">Reference proteome</keyword>
<evidence type="ECO:0000313" key="4">
    <source>
        <dbReference type="EMBL" id="KAH7324962.1"/>
    </source>
</evidence>
<dbReference type="GO" id="GO:0005634">
    <property type="term" value="C:nucleus"/>
    <property type="evidence" value="ECO:0007669"/>
    <property type="project" value="TreeGrafter"/>
</dbReference>
<evidence type="ECO:0000313" key="5">
    <source>
        <dbReference type="Proteomes" id="UP000813444"/>
    </source>
</evidence>
<dbReference type="Gene3D" id="3.40.50.150">
    <property type="entry name" value="Vaccinia Virus protein VP39"/>
    <property type="match status" value="1"/>
</dbReference>
<comment type="caution">
    <text evidence="4">The sequence shown here is derived from an EMBL/GenBank/DDBJ whole genome shotgun (WGS) entry which is preliminary data.</text>
</comment>
<sequence length="432" mass="48658">MERGGKPAVDAAGDDRSTTVSSLVADDAKDRYYRDLYTTAPDFKDLARLDPDFAAITKGRDIDFNNPASVMQLTKTLLRLDFNLSIDLPDNRLCPPVPNRHNYILWLKDLLDTSTYDQPRRGVVGLDIGTGSSCIYPLLGCAQRPWSFIATDIDPQNLEWSRKNVALNNFQHRIKVVARRPEDSLLPLDDLNLNSIDFCMTNPPFTRSKIEMIVQGGEAGFVDRILEESLVLRERVQWYTAMFGFLASAIRLVDKLRALGVDNYAVTEFIQGTKTRRWAVAWSFQTMRPVQDAARGVKTALSKNILPAVTEADVVRLSLPEGIGKMAEDLSSAVSKLELISWQWDKEKLEGIGRAPGIVWNRAWRRRRKREQEGTTDKMADDPTVFGFKIRIHVARDGLRIGCRWLEGHDAAAFESFQGFLKTAAQSAHRSG</sequence>
<keyword evidence="2" id="KW-0808">Transferase</keyword>
<dbReference type="OrthoDB" id="514248at2759"/>
<dbReference type="AlphaFoldDB" id="A0A8K0WU95"/>
<dbReference type="InterPro" id="IPR010286">
    <property type="entry name" value="METTL16/RlmF"/>
</dbReference>
<evidence type="ECO:0008006" key="6">
    <source>
        <dbReference type="Google" id="ProtNLM"/>
    </source>
</evidence>
<feature type="region of interest" description="Disordered" evidence="3">
    <location>
        <begin position="1"/>
        <end position="20"/>
    </location>
</feature>
<evidence type="ECO:0000256" key="3">
    <source>
        <dbReference type="SAM" id="MobiDB-lite"/>
    </source>
</evidence>
<dbReference type="InterPro" id="IPR029063">
    <property type="entry name" value="SAM-dependent_MTases_sf"/>
</dbReference>
<name>A0A8K0WU95_9HYPO</name>